<dbReference type="OrthoDB" id="1897957at2759"/>
<comment type="caution">
    <text evidence="3">The sequence shown here is derived from an EMBL/GenBank/DDBJ whole genome shotgun (WGS) entry which is preliminary data.</text>
</comment>
<feature type="transmembrane region" description="Helical" evidence="2">
    <location>
        <begin position="57"/>
        <end position="79"/>
    </location>
</feature>
<dbReference type="Proteomes" id="UP001141806">
    <property type="component" value="Unassembled WGS sequence"/>
</dbReference>
<keyword evidence="2" id="KW-0812">Transmembrane</keyword>
<reference evidence="3" key="1">
    <citation type="journal article" date="2023" name="Plant J.">
        <title>The genome of the king protea, Protea cynaroides.</title>
        <authorList>
            <person name="Chang J."/>
            <person name="Duong T.A."/>
            <person name="Schoeman C."/>
            <person name="Ma X."/>
            <person name="Roodt D."/>
            <person name="Barker N."/>
            <person name="Li Z."/>
            <person name="Van de Peer Y."/>
            <person name="Mizrachi E."/>
        </authorList>
    </citation>
    <scope>NUCLEOTIDE SEQUENCE</scope>
    <source>
        <tissue evidence="3">Young leaves</tissue>
    </source>
</reference>
<evidence type="ECO:0000256" key="1">
    <source>
        <dbReference type="SAM" id="MobiDB-lite"/>
    </source>
</evidence>
<proteinExistence type="predicted"/>
<accession>A0A9Q0K220</accession>
<dbReference type="PANTHER" id="PTHR31963:SF2">
    <property type="entry name" value="ZINC FINGER CONSTANS-LIKE PROTEIN (DUF3537)"/>
    <property type="match status" value="1"/>
</dbReference>
<feature type="compositionally biased region" description="Basic and acidic residues" evidence="1">
    <location>
        <begin position="22"/>
        <end position="33"/>
    </location>
</feature>
<organism evidence="3 4">
    <name type="scientific">Protea cynaroides</name>
    <dbReference type="NCBI Taxonomy" id="273540"/>
    <lineage>
        <taxon>Eukaryota</taxon>
        <taxon>Viridiplantae</taxon>
        <taxon>Streptophyta</taxon>
        <taxon>Embryophyta</taxon>
        <taxon>Tracheophyta</taxon>
        <taxon>Spermatophyta</taxon>
        <taxon>Magnoliopsida</taxon>
        <taxon>Proteales</taxon>
        <taxon>Proteaceae</taxon>
        <taxon>Protea</taxon>
    </lineage>
</organism>
<feature type="region of interest" description="Disordered" evidence="1">
    <location>
        <begin position="1"/>
        <end position="33"/>
    </location>
</feature>
<feature type="transmembrane region" description="Helical" evidence="2">
    <location>
        <begin position="150"/>
        <end position="168"/>
    </location>
</feature>
<gene>
    <name evidence="3" type="ORF">NE237_019837</name>
</gene>
<feature type="compositionally biased region" description="Basic and acidic residues" evidence="1">
    <location>
        <begin position="1"/>
        <end position="10"/>
    </location>
</feature>
<feature type="transmembrane region" description="Helical" evidence="2">
    <location>
        <begin position="291"/>
        <end position="309"/>
    </location>
</feature>
<evidence type="ECO:0000256" key="2">
    <source>
        <dbReference type="SAM" id="Phobius"/>
    </source>
</evidence>
<feature type="transmembrane region" description="Helical" evidence="2">
    <location>
        <begin position="254"/>
        <end position="271"/>
    </location>
</feature>
<dbReference type="Pfam" id="PF12056">
    <property type="entry name" value="DUF3537"/>
    <property type="match status" value="1"/>
</dbReference>
<feature type="transmembrane region" description="Helical" evidence="2">
    <location>
        <begin position="416"/>
        <end position="437"/>
    </location>
</feature>
<protein>
    <submittedName>
        <fullName evidence="3">Uncharacterized protein</fullName>
    </submittedName>
</protein>
<dbReference type="PANTHER" id="PTHR31963">
    <property type="entry name" value="RAS GUANINE NUCLEOTIDE EXCHANGE FACTOR K"/>
    <property type="match status" value="1"/>
</dbReference>
<keyword evidence="2" id="KW-0472">Membrane</keyword>
<dbReference type="AlphaFoldDB" id="A0A9Q0K220"/>
<sequence>MGNRYTRTEEDSPAQVQVPLLEPEHTQTEEEKDTQLDRILRRLDIFLSVFGFHQSSLLGFLLSWAAFLLLGVAVPVVILRLSSCSDCEKYQIYNFELDIIVSQSCLAIVSLACVSHNLRKYGIRNFLFVDRLHGQMLRFRKEYTEKIQGFFRLLIFWILPCILLKTAREIFHNIYMYQDFWWQSVAMILASVFSWTYLTTISLSACLLFNLVCNLQVIHLENYGKLLERDSDVSVFIEEHLRLRHYLSKISHRFRIFLILAFLVVTASQFLTLFRATASTGITNFINGGDFAVFSIVQVVGIILCLNAATKISHRAQGVISVACRWHALLTCNSTDASELSVSNSVGNLEAMNPSGSLPMNYSESDLESQDYPTHSINTQPVSSIFTYLKRQAFVTYLQSNPGGITIFGWTVDRTLINTLFFLEFTLVLFVLGKTLVLST</sequence>
<dbReference type="InterPro" id="IPR021924">
    <property type="entry name" value="DUF3537"/>
</dbReference>
<feature type="transmembrane region" description="Helical" evidence="2">
    <location>
        <begin position="180"/>
        <end position="198"/>
    </location>
</feature>
<keyword evidence="4" id="KW-1185">Reference proteome</keyword>
<evidence type="ECO:0000313" key="4">
    <source>
        <dbReference type="Proteomes" id="UP001141806"/>
    </source>
</evidence>
<evidence type="ECO:0000313" key="3">
    <source>
        <dbReference type="EMBL" id="KAJ4959927.1"/>
    </source>
</evidence>
<name>A0A9Q0K220_9MAGN</name>
<feature type="transmembrane region" description="Helical" evidence="2">
    <location>
        <begin position="99"/>
        <end position="118"/>
    </location>
</feature>
<keyword evidence="2" id="KW-1133">Transmembrane helix</keyword>
<dbReference type="EMBL" id="JAMYWD010000009">
    <property type="protein sequence ID" value="KAJ4959927.1"/>
    <property type="molecule type" value="Genomic_DNA"/>
</dbReference>